<name>A0ABP9LQ70_9GAMM</name>
<keyword evidence="3" id="KW-1185">Reference proteome</keyword>
<evidence type="ECO:0000313" key="2">
    <source>
        <dbReference type="EMBL" id="GAA5080843.1"/>
    </source>
</evidence>
<protein>
    <recommendedName>
        <fullName evidence="4">Secreted protein</fullName>
    </recommendedName>
</protein>
<sequence length="182" mass="19262">MTKWMPLGCAVAVLCGHAALAQAQSAAAVTSAPAPAPAAGTAAQGNRLVMADNESFLLPLDDRKNVQPSYPPNLLAQQLPPRTVCLRVGIDEKGAVIVVAKAPASEFCVMDAEPEFLAASETAARTWKFDPALRCVFRNAEDKKRAHASCDGGKSIPEAVTLVYRIRFEQVDGQPKVHVIGG</sequence>
<proteinExistence type="predicted"/>
<evidence type="ECO:0000313" key="3">
    <source>
        <dbReference type="Proteomes" id="UP001501083"/>
    </source>
</evidence>
<gene>
    <name evidence="2" type="ORF">GCM10025759_30620</name>
</gene>
<evidence type="ECO:0008006" key="4">
    <source>
        <dbReference type="Google" id="ProtNLM"/>
    </source>
</evidence>
<dbReference type="RefSeq" id="WP_345476082.1">
    <property type="nucleotide sequence ID" value="NZ_BAABKY010000004.1"/>
</dbReference>
<comment type="caution">
    <text evidence="2">The sequence shown here is derived from an EMBL/GenBank/DDBJ whole genome shotgun (WGS) entry which is preliminary data.</text>
</comment>
<dbReference type="Proteomes" id="UP001501083">
    <property type="component" value="Unassembled WGS sequence"/>
</dbReference>
<accession>A0ABP9LQ70</accession>
<dbReference type="EMBL" id="BAABKY010000004">
    <property type="protein sequence ID" value="GAA5080843.1"/>
    <property type="molecule type" value="Genomic_DNA"/>
</dbReference>
<feature type="chain" id="PRO_5046218413" description="Secreted protein" evidence="1">
    <location>
        <begin position="24"/>
        <end position="182"/>
    </location>
</feature>
<organism evidence="2 3">
    <name type="scientific">Lysobacter panacisoli</name>
    <dbReference type="NCBI Taxonomy" id="1255263"/>
    <lineage>
        <taxon>Bacteria</taxon>
        <taxon>Pseudomonadati</taxon>
        <taxon>Pseudomonadota</taxon>
        <taxon>Gammaproteobacteria</taxon>
        <taxon>Lysobacterales</taxon>
        <taxon>Lysobacteraceae</taxon>
        <taxon>Lysobacter</taxon>
    </lineage>
</organism>
<evidence type="ECO:0000256" key="1">
    <source>
        <dbReference type="SAM" id="SignalP"/>
    </source>
</evidence>
<reference evidence="3" key="1">
    <citation type="journal article" date="2019" name="Int. J. Syst. Evol. Microbiol.">
        <title>The Global Catalogue of Microorganisms (GCM) 10K type strain sequencing project: providing services to taxonomists for standard genome sequencing and annotation.</title>
        <authorList>
            <consortium name="The Broad Institute Genomics Platform"/>
            <consortium name="The Broad Institute Genome Sequencing Center for Infectious Disease"/>
            <person name="Wu L."/>
            <person name="Ma J."/>
        </authorList>
    </citation>
    <scope>NUCLEOTIDE SEQUENCE [LARGE SCALE GENOMIC DNA]</scope>
    <source>
        <strain evidence="3">JCM 19212</strain>
    </source>
</reference>
<keyword evidence="1" id="KW-0732">Signal</keyword>
<feature type="signal peptide" evidence="1">
    <location>
        <begin position="1"/>
        <end position="23"/>
    </location>
</feature>